<evidence type="ECO:0000313" key="9">
    <source>
        <dbReference type="Proteomes" id="UP000244005"/>
    </source>
</evidence>
<evidence type="ECO:0000256" key="1">
    <source>
        <dbReference type="ARBA" id="ARBA00004123"/>
    </source>
</evidence>
<sequence length="310" mass="34703">MGNSTQHMNTFFMSPSSLVEPAHTWNTSAEALDAISPAVNITPTLKTVKTTKKKNRQRERKNKKPQTPLHVVNAENDGKVPEDGFLWRKYGSKNIKMAAFKKSYYRCNHPCSHSTAKKCTAKKTVQQKDDDPHLLQVAYEGSHSCKAALEFQRGSSTEDPDKAESLNLDDQMSSRANARHNPDPASEWSHIVNPVRTSSGSFSAVSEDGNDQSEEGDGNNSSVSRKDGLGNVHALPEFDIELDIDPIQDWPDCPDFKMFQGTRSYVDQTDIIEDHAKVLLENIMRPCSPGFQFGAIETLNDIQNWHGHYR</sequence>
<comment type="subcellular location">
    <subcellularLocation>
        <location evidence="1">Nucleus</location>
    </subcellularLocation>
</comment>
<feature type="compositionally biased region" description="Acidic residues" evidence="6">
    <location>
        <begin position="208"/>
        <end position="217"/>
    </location>
</feature>
<dbReference type="EMBL" id="KZ772712">
    <property type="protein sequence ID" value="PTQ40446.1"/>
    <property type="molecule type" value="Genomic_DNA"/>
</dbReference>
<dbReference type="PANTHER" id="PTHR32096">
    <property type="entry name" value="WRKY TRANSCRIPTION FACTOR 30-RELATED-RELATED"/>
    <property type="match status" value="1"/>
</dbReference>
<dbReference type="InterPro" id="IPR036576">
    <property type="entry name" value="WRKY_dom_sf"/>
</dbReference>
<dbReference type="InterPro" id="IPR003657">
    <property type="entry name" value="WRKY_dom"/>
</dbReference>
<evidence type="ECO:0000256" key="6">
    <source>
        <dbReference type="SAM" id="MobiDB-lite"/>
    </source>
</evidence>
<reference evidence="9" key="1">
    <citation type="journal article" date="2017" name="Cell">
        <title>Insights into land plant evolution garnered from the Marchantia polymorpha genome.</title>
        <authorList>
            <person name="Bowman J.L."/>
            <person name="Kohchi T."/>
            <person name="Yamato K.T."/>
            <person name="Jenkins J."/>
            <person name="Shu S."/>
            <person name="Ishizaki K."/>
            <person name="Yamaoka S."/>
            <person name="Nishihama R."/>
            <person name="Nakamura Y."/>
            <person name="Berger F."/>
            <person name="Adam C."/>
            <person name="Aki S.S."/>
            <person name="Althoff F."/>
            <person name="Araki T."/>
            <person name="Arteaga-Vazquez M.A."/>
            <person name="Balasubrmanian S."/>
            <person name="Barry K."/>
            <person name="Bauer D."/>
            <person name="Boehm C.R."/>
            <person name="Briginshaw L."/>
            <person name="Caballero-Perez J."/>
            <person name="Catarino B."/>
            <person name="Chen F."/>
            <person name="Chiyoda S."/>
            <person name="Chovatia M."/>
            <person name="Davies K.M."/>
            <person name="Delmans M."/>
            <person name="Demura T."/>
            <person name="Dierschke T."/>
            <person name="Dolan L."/>
            <person name="Dorantes-Acosta A.E."/>
            <person name="Eklund D.M."/>
            <person name="Florent S.N."/>
            <person name="Flores-Sandoval E."/>
            <person name="Fujiyama A."/>
            <person name="Fukuzawa H."/>
            <person name="Galik B."/>
            <person name="Grimanelli D."/>
            <person name="Grimwood J."/>
            <person name="Grossniklaus U."/>
            <person name="Hamada T."/>
            <person name="Haseloff J."/>
            <person name="Hetherington A.J."/>
            <person name="Higo A."/>
            <person name="Hirakawa Y."/>
            <person name="Hundley H.N."/>
            <person name="Ikeda Y."/>
            <person name="Inoue K."/>
            <person name="Inoue S.I."/>
            <person name="Ishida S."/>
            <person name="Jia Q."/>
            <person name="Kakita M."/>
            <person name="Kanazawa T."/>
            <person name="Kawai Y."/>
            <person name="Kawashima T."/>
            <person name="Kennedy M."/>
            <person name="Kinose K."/>
            <person name="Kinoshita T."/>
            <person name="Kohara Y."/>
            <person name="Koide E."/>
            <person name="Komatsu K."/>
            <person name="Kopischke S."/>
            <person name="Kubo M."/>
            <person name="Kyozuka J."/>
            <person name="Lagercrantz U."/>
            <person name="Lin S.S."/>
            <person name="Lindquist E."/>
            <person name="Lipzen A.M."/>
            <person name="Lu C.W."/>
            <person name="De Luna E."/>
            <person name="Martienssen R.A."/>
            <person name="Minamino N."/>
            <person name="Mizutani M."/>
            <person name="Mizutani M."/>
            <person name="Mochizuki N."/>
            <person name="Monte I."/>
            <person name="Mosher R."/>
            <person name="Nagasaki H."/>
            <person name="Nakagami H."/>
            <person name="Naramoto S."/>
            <person name="Nishitani K."/>
            <person name="Ohtani M."/>
            <person name="Okamoto T."/>
            <person name="Okumura M."/>
            <person name="Phillips J."/>
            <person name="Pollak B."/>
            <person name="Reinders A."/>
            <person name="Rovekamp M."/>
            <person name="Sano R."/>
            <person name="Sawa S."/>
            <person name="Schmid M.W."/>
            <person name="Shirakawa M."/>
            <person name="Solano R."/>
            <person name="Spunde A."/>
            <person name="Suetsugu N."/>
            <person name="Sugano S."/>
            <person name="Sugiyama A."/>
            <person name="Sun R."/>
            <person name="Suzuki Y."/>
            <person name="Takenaka M."/>
            <person name="Takezawa D."/>
            <person name="Tomogane H."/>
            <person name="Tsuzuki M."/>
            <person name="Ueda T."/>
            <person name="Umeda M."/>
            <person name="Ward J.M."/>
            <person name="Watanabe Y."/>
            <person name="Yazaki K."/>
            <person name="Yokoyama R."/>
            <person name="Yoshitake Y."/>
            <person name="Yotsui I."/>
            <person name="Zachgo S."/>
            <person name="Schmutz J."/>
        </authorList>
    </citation>
    <scope>NUCLEOTIDE SEQUENCE [LARGE SCALE GENOMIC DNA]</scope>
    <source>
        <strain evidence="9">Tak-1</strain>
    </source>
</reference>
<dbReference type="Proteomes" id="UP000244005">
    <property type="component" value="Unassembled WGS sequence"/>
</dbReference>
<feature type="region of interest" description="Disordered" evidence="6">
    <location>
        <begin position="199"/>
        <end position="228"/>
    </location>
</feature>
<keyword evidence="2" id="KW-0805">Transcription regulation</keyword>
<keyword evidence="3" id="KW-0238">DNA-binding</keyword>
<evidence type="ECO:0000256" key="3">
    <source>
        <dbReference type="ARBA" id="ARBA00023125"/>
    </source>
</evidence>
<keyword evidence="5" id="KW-0539">Nucleus</keyword>
<keyword evidence="9" id="KW-1185">Reference proteome</keyword>
<feature type="domain" description="WRKY" evidence="7">
    <location>
        <begin position="76"/>
        <end position="148"/>
    </location>
</feature>
<dbReference type="Pfam" id="PF03106">
    <property type="entry name" value="WRKY"/>
    <property type="match status" value="1"/>
</dbReference>
<evidence type="ECO:0000259" key="7">
    <source>
        <dbReference type="PROSITE" id="PS50811"/>
    </source>
</evidence>
<accession>A0A2R6X2Y9</accession>
<dbReference type="OrthoDB" id="2021064at2759"/>
<dbReference type="SUPFAM" id="SSF118290">
    <property type="entry name" value="WRKY DNA-binding domain"/>
    <property type="match status" value="1"/>
</dbReference>
<feature type="region of interest" description="Disordered" evidence="6">
    <location>
        <begin position="172"/>
        <end position="191"/>
    </location>
</feature>
<dbReference type="Gene3D" id="2.20.25.80">
    <property type="entry name" value="WRKY domain"/>
    <property type="match status" value="1"/>
</dbReference>
<protein>
    <recommendedName>
        <fullName evidence="7">WRKY domain-containing protein</fullName>
    </recommendedName>
</protein>
<dbReference type="SMART" id="SM00774">
    <property type="entry name" value="WRKY"/>
    <property type="match status" value="1"/>
</dbReference>
<feature type="region of interest" description="Disordered" evidence="6">
    <location>
        <begin position="48"/>
        <end position="68"/>
    </location>
</feature>
<dbReference type="GO" id="GO:0003700">
    <property type="term" value="F:DNA-binding transcription factor activity"/>
    <property type="evidence" value="ECO:0007669"/>
    <property type="project" value="InterPro"/>
</dbReference>
<evidence type="ECO:0000256" key="5">
    <source>
        <dbReference type="ARBA" id="ARBA00023242"/>
    </source>
</evidence>
<dbReference type="Gramene" id="Mp2g20960.2">
    <property type="protein sequence ID" value="Mp2g20960.2.cds"/>
    <property type="gene ID" value="Mp2g20960"/>
</dbReference>
<dbReference type="GO" id="GO:0043565">
    <property type="term" value="F:sequence-specific DNA binding"/>
    <property type="evidence" value="ECO:0007669"/>
    <property type="project" value="InterPro"/>
</dbReference>
<dbReference type="InterPro" id="IPR044810">
    <property type="entry name" value="WRKY_plant"/>
</dbReference>
<proteinExistence type="predicted"/>
<organism evidence="8 9">
    <name type="scientific">Marchantia polymorpha</name>
    <name type="common">Common liverwort</name>
    <name type="synonym">Marchantia aquatica</name>
    <dbReference type="NCBI Taxonomy" id="3197"/>
    <lineage>
        <taxon>Eukaryota</taxon>
        <taxon>Viridiplantae</taxon>
        <taxon>Streptophyta</taxon>
        <taxon>Embryophyta</taxon>
        <taxon>Marchantiophyta</taxon>
        <taxon>Marchantiopsida</taxon>
        <taxon>Marchantiidae</taxon>
        <taxon>Marchantiales</taxon>
        <taxon>Marchantiaceae</taxon>
        <taxon>Marchantia</taxon>
    </lineage>
</organism>
<dbReference type="GO" id="GO:0005634">
    <property type="term" value="C:nucleus"/>
    <property type="evidence" value="ECO:0007669"/>
    <property type="project" value="UniProtKB-SubCell"/>
</dbReference>
<evidence type="ECO:0000256" key="4">
    <source>
        <dbReference type="ARBA" id="ARBA00023163"/>
    </source>
</evidence>
<dbReference type="PROSITE" id="PS50811">
    <property type="entry name" value="WRKY"/>
    <property type="match status" value="1"/>
</dbReference>
<evidence type="ECO:0000256" key="2">
    <source>
        <dbReference type="ARBA" id="ARBA00023015"/>
    </source>
</evidence>
<dbReference type="PANTHER" id="PTHR32096:SF146">
    <property type="entry name" value="WRKY TRANSCRIPTION FACTOR 19-RELATED"/>
    <property type="match status" value="1"/>
</dbReference>
<keyword evidence="4" id="KW-0804">Transcription</keyword>
<gene>
    <name evidence="8" type="ORF">MARPO_0040s0116</name>
</gene>
<evidence type="ECO:0000313" key="8">
    <source>
        <dbReference type="EMBL" id="PTQ40446.1"/>
    </source>
</evidence>
<name>A0A2R6X2Y9_MARPO</name>
<dbReference type="AlphaFoldDB" id="A0A2R6X2Y9"/>
<feature type="compositionally biased region" description="Basic residues" evidence="6">
    <location>
        <begin position="49"/>
        <end position="64"/>
    </location>
</feature>